<dbReference type="Gene3D" id="3.40.50.9100">
    <property type="entry name" value="Dehydroquinase, class II"/>
    <property type="match status" value="1"/>
</dbReference>
<feature type="binding site" evidence="8 10">
    <location>
        <position position="80"/>
    </location>
    <ligand>
        <name>substrate</name>
    </ligand>
</feature>
<comment type="function">
    <text evidence="8">Catalyzes a trans-dehydration via an enolate intermediate.</text>
</comment>
<evidence type="ECO:0000256" key="6">
    <source>
        <dbReference type="ARBA" id="ARBA00023141"/>
    </source>
</evidence>
<evidence type="ECO:0000256" key="9">
    <source>
        <dbReference type="PIRSR" id="PIRSR001399-1"/>
    </source>
</evidence>
<keyword evidence="8" id="KW-0028">Amino-acid biosynthesis</keyword>
<dbReference type="GO" id="GO:0009073">
    <property type="term" value="P:aromatic amino acid family biosynthetic process"/>
    <property type="evidence" value="ECO:0007669"/>
    <property type="project" value="UniProtKB-KW"/>
</dbReference>
<dbReference type="GO" id="GO:0003855">
    <property type="term" value="F:3-dehydroquinate dehydratase activity"/>
    <property type="evidence" value="ECO:0007669"/>
    <property type="project" value="UniProtKB-UniRule"/>
</dbReference>
<feature type="binding site" evidence="8 10">
    <location>
        <position position="111"/>
    </location>
    <ligand>
        <name>substrate</name>
    </ligand>
</feature>
<evidence type="ECO:0000313" key="12">
    <source>
        <dbReference type="EMBL" id="MBC8535697.1"/>
    </source>
</evidence>
<dbReference type="NCBIfam" id="TIGR01088">
    <property type="entry name" value="aroQ"/>
    <property type="match status" value="1"/>
</dbReference>
<dbReference type="InterPro" id="IPR018509">
    <property type="entry name" value="DHquinase_II_CS"/>
</dbReference>
<dbReference type="Pfam" id="PF01220">
    <property type="entry name" value="DHquinase_II"/>
    <property type="match status" value="1"/>
</dbReference>
<comment type="similarity">
    <text evidence="3 8">Belongs to the type-II 3-dehydroquinase family.</text>
</comment>
<name>A0A926HPW1_9FIRM</name>
<keyword evidence="6 8" id="KW-0057">Aromatic amino acid biosynthesis</keyword>
<feature type="site" description="Transition state stabilizer" evidence="8 11">
    <location>
        <position position="18"/>
    </location>
</feature>
<gene>
    <name evidence="8 12" type="primary">aroQ</name>
    <name evidence="12" type="ORF">H8695_03200</name>
</gene>
<dbReference type="InterPro" id="IPR001874">
    <property type="entry name" value="DHquinase_II"/>
</dbReference>
<feature type="active site" description="Proton donor" evidence="8 9">
    <location>
        <position position="100"/>
    </location>
</feature>
<reference evidence="12" key="1">
    <citation type="submission" date="2020-08" db="EMBL/GenBank/DDBJ databases">
        <title>Genome public.</title>
        <authorList>
            <person name="Liu C."/>
            <person name="Sun Q."/>
        </authorList>
    </citation>
    <scope>NUCLEOTIDE SEQUENCE</scope>
    <source>
        <strain evidence="12">BX7</strain>
    </source>
</reference>
<comment type="catalytic activity">
    <reaction evidence="1 8">
        <text>3-dehydroquinate = 3-dehydroshikimate + H2O</text>
        <dbReference type="Rhea" id="RHEA:21096"/>
        <dbReference type="ChEBI" id="CHEBI:15377"/>
        <dbReference type="ChEBI" id="CHEBI:16630"/>
        <dbReference type="ChEBI" id="CHEBI:32364"/>
        <dbReference type="EC" id="4.2.1.10"/>
    </reaction>
</comment>
<dbReference type="RefSeq" id="WP_249299426.1">
    <property type="nucleotide sequence ID" value="NZ_JACRSP010000001.1"/>
</dbReference>
<dbReference type="GO" id="GO:0008652">
    <property type="term" value="P:amino acid biosynthetic process"/>
    <property type="evidence" value="ECO:0007669"/>
    <property type="project" value="UniProtKB-KW"/>
</dbReference>
<evidence type="ECO:0000256" key="11">
    <source>
        <dbReference type="PIRSR" id="PIRSR001399-3"/>
    </source>
</evidence>
<protein>
    <recommendedName>
        <fullName evidence="5 8">3-dehydroquinate dehydratase</fullName>
        <shortName evidence="8">3-dehydroquinase</shortName>
        <ecNumber evidence="5 8">4.2.1.10</ecNumber>
    </recommendedName>
    <alternativeName>
        <fullName evidence="8">Type II DHQase</fullName>
    </alternativeName>
</protein>
<feature type="active site" description="Proton acceptor" evidence="8 9">
    <location>
        <position position="23"/>
    </location>
</feature>
<comment type="subunit">
    <text evidence="4 8">Homododecamer.</text>
</comment>
<comment type="pathway">
    <text evidence="2 8">Metabolic intermediate biosynthesis; chorismate biosynthesis; chorismate from D-erythrose 4-phosphate and phosphoenolpyruvate: step 3/7.</text>
</comment>
<dbReference type="HAMAP" id="MF_00169">
    <property type="entry name" value="AroQ"/>
    <property type="match status" value="1"/>
</dbReference>
<dbReference type="GO" id="GO:0019631">
    <property type="term" value="P:quinate catabolic process"/>
    <property type="evidence" value="ECO:0007669"/>
    <property type="project" value="TreeGrafter"/>
</dbReference>
<accession>A0A926HPW1</accession>
<dbReference type="GO" id="GO:0009423">
    <property type="term" value="P:chorismate biosynthetic process"/>
    <property type="evidence" value="ECO:0007669"/>
    <property type="project" value="UniProtKB-UniRule"/>
</dbReference>
<dbReference type="EMBL" id="JACRSP010000001">
    <property type="protein sequence ID" value="MBC8535697.1"/>
    <property type="molecule type" value="Genomic_DNA"/>
</dbReference>
<dbReference type="SUPFAM" id="SSF52304">
    <property type="entry name" value="Type II 3-dehydroquinate dehydratase"/>
    <property type="match status" value="1"/>
</dbReference>
<evidence type="ECO:0000256" key="5">
    <source>
        <dbReference type="ARBA" id="ARBA00012060"/>
    </source>
</evidence>
<comment type="caution">
    <text evidence="12">The sequence shown here is derived from an EMBL/GenBank/DDBJ whole genome shotgun (WGS) entry which is preliminary data.</text>
</comment>
<keyword evidence="13" id="KW-1185">Reference proteome</keyword>
<evidence type="ECO:0000256" key="1">
    <source>
        <dbReference type="ARBA" id="ARBA00001864"/>
    </source>
</evidence>
<evidence type="ECO:0000256" key="7">
    <source>
        <dbReference type="ARBA" id="ARBA00023239"/>
    </source>
</evidence>
<feature type="binding site" evidence="8 10">
    <location>
        <position position="87"/>
    </location>
    <ligand>
        <name>substrate</name>
    </ligand>
</feature>
<evidence type="ECO:0000256" key="10">
    <source>
        <dbReference type="PIRSR" id="PIRSR001399-2"/>
    </source>
</evidence>
<keyword evidence="7 8" id="KW-0456">Lyase</keyword>
<evidence type="ECO:0000256" key="2">
    <source>
        <dbReference type="ARBA" id="ARBA00004902"/>
    </source>
</evidence>
<evidence type="ECO:0000256" key="8">
    <source>
        <dbReference type="HAMAP-Rule" id="MF_00169"/>
    </source>
</evidence>
<dbReference type="AlphaFoldDB" id="A0A926HPW1"/>
<evidence type="ECO:0000256" key="4">
    <source>
        <dbReference type="ARBA" id="ARBA00011193"/>
    </source>
</evidence>
<feature type="binding site" evidence="8 10">
    <location>
        <position position="74"/>
    </location>
    <ligand>
        <name>substrate</name>
    </ligand>
</feature>
<dbReference type="NCBIfam" id="NF003806">
    <property type="entry name" value="PRK05395.1-3"/>
    <property type="match status" value="1"/>
</dbReference>
<evidence type="ECO:0000256" key="3">
    <source>
        <dbReference type="ARBA" id="ARBA00011037"/>
    </source>
</evidence>
<dbReference type="InterPro" id="IPR036441">
    <property type="entry name" value="DHquinase_II_sf"/>
</dbReference>
<dbReference type="Proteomes" id="UP000620366">
    <property type="component" value="Unassembled WGS sequence"/>
</dbReference>
<dbReference type="PROSITE" id="PS01029">
    <property type="entry name" value="DEHYDROQUINASE_II"/>
    <property type="match status" value="1"/>
</dbReference>
<evidence type="ECO:0000313" key="13">
    <source>
        <dbReference type="Proteomes" id="UP000620366"/>
    </source>
</evidence>
<dbReference type="EC" id="4.2.1.10" evidence="5 8"/>
<sequence length="143" mass="15390">MKKILILNGPNINLTGEREPGQYGSESLEAINGELSSLGETLGLVCEFYQSNSEGALIDKLQQIRGTHAGVVLNAGAYTHYSIALRDAIASVRLPVIEVHMSNVAAREEFRHRSVIGPVCAGSIAGFGKNSYKLALYALKEMV</sequence>
<organism evidence="12 13">
    <name type="scientific">Feifania hominis</name>
    <dbReference type="NCBI Taxonomy" id="2763660"/>
    <lineage>
        <taxon>Bacteria</taxon>
        <taxon>Bacillati</taxon>
        <taxon>Bacillota</taxon>
        <taxon>Clostridia</taxon>
        <taxon>Eubacteriales</taxon>
        <taxon>Feifaniaceae</taxon>
        <taxon>Feifania</taxon>
    </lineage>
</organism>
<dbReference type="PANTHER" id="PTHR21272">
    <property type="entry name" value="CATABOLIC 3-DEHYDROQUINASE"/>
    <property type="match status" value="1"/>
</dbReference>
<dbReference type="NCBIfam" id="NF003805">
    <property type="entry name" value="PRK05395.1-2"/>
    <property type="match status" value="1"/>
</dbReference>
<feature type="binding site" evidence="8 10">
    <location>
        <begin position="101"/>
        <end position="102"/>
    </location>
    <ligand>
        <name>substrate</name>
    </ligand>
</feature>
<dbReference type="CDD" id="cd00466">
    <property type="entry name" value="DHQase_II"/>
    <property type="match status" value="1"/>
</dbReference>
<dbReference type="PANTHER" id="PTHR21272:SF3">
    <property type="entry name" value="CATABOLIC 3-DEHYDROQUINASE"/>
    <property type="match status" value="1"/>
</dbReference>
<dbReference type="NCBIfam" id="NF003807">
    <property type="entry name" value="PRK05395.1-4"/>
    <property type="match status" value="1"/>
</dbReference>
<proteinExistence type="inferred from homology"/>
<dbReference type="PIRSF" id="PIRSF001399">
    <property type="entry name" value="DHquinase_II"/>
    <property type="match status" value="1"/>
</dbReference>